<evidence type="ECO:0000313" key="7">
    <source>
        <dbReference type="EMBL" id="SFX48269.1"/>
    </source>
</evidence>
<keyword evidence="5 6" id="KW-0472">Membrane</keyword>
<dbReference type="PANTHER" id="PTHR33545">
    <property type="entry name" value="UPF0750 MEMBRANE PROTEIN YITT-RELATED"/>
    <property type="match status" value="1"/>
</dbReference>
<gene>
    <name evidence="7" type="ORF">SAMN02745752_01803</name>
</gene>
<keyword evidence="8" id="KW-1185">Reference proteome</keyword>
<dbReference type="Pfam" id="PF02588">
    <property type="entry name" value="YitT_membrane"/>
    <property type="match status" value="1"/>
</dbReference>
<feature type="transmembrane region" description="Helical" evidence="6">
    <location>
        <begin position="127"/>
        <end position="146"/>
    </location>
</feature>
<dbReference type="InterPro" id="IPR003740">
    <property type="entry name" value="YitT"/>
</dbReference>
<dbReference type="AlphaFoldDB" id="A0A1K1XGS5"/>
<keyword evidence="2" id="KW-1003">Cell membrane</keyword>
<reference evidence="7 8" key="1">
    <citation type="submission" date="2016-11" db="EMBL/GenBank/DDBJ databases">
        <authorList>
            <person name="Jaros S."/>
            <person name="Januszkiewicz K."/>
            <person name="Wedrychowicz H."/>
        </authorList>
    </citation>
    <scope>NUCLEOTIDE SEQUENCE [LARGE SCALE GENOMIC DNA]</scope>
    <source>
        <strain evidence="7 8">DSM 21637</strain>
    </source>
</reference>
<accession>A0A1K1XGS5</accession>
<dbReference type="InterPro" id="IPR051461">
    <property type="entry name" value="UPF0750_membrane"/>
</dbReference>
<dbReference type="Proteomes" id="UP000182350">
    <property type="component" value="Unassembled WGS sequence"/>
</dbReference>
<evidence type="ECO:0000256" key="4">
    <source>
        <dbReference type="ARBA" id="ARBA00022989"/>
    </source>
</evidence>
<evidence type="ECO:0000256" key="5">
    <source>
        <dbReference type="ARBA" id="ARBA00023136"/>
    </source>
</evidence>
<dbReference type="EMBL" id="FPJW01000006">
    <property type="protein sequence ID" value="SFX48269.1"/>
    <property type="molecule type" value="Genomic_DNA"/>
</dbReference>
<name>A0A1K1XGS5_9GAMM</name>
<evidence type="ECO:0000256" key="1">
    <source>
        <dbReference type="ARBA" id="ARBA00004651"/>
    </source>
</evidence>
<evidence type="ECO:0000256" key="3">
    <source>
        <dbReference type="ARBA" id="ARBA00022692"/>
    </source>
</evidence>
<dbReference type="STRING" id="1122209.SAMN02745752_01803"/>
<keyword evidence="4 6" id="KW-1133">Transmembrane helix</keyword>
<dbReference type="PANTHER" id="PTHR33545:SF5">
    <property type="entry name" value="UPF0750 MEMBRANE PROTEIN YITT"/>
    <property type="match status" value="1"/>
</dbReference>
<proteinExistence type="predicted"/>
<comment type="subcellular location">
    <subcellularLocation>
        <location evidence="1">Cell membrane</location>
        <topology evidence="1">Multi-pass membrane protein</topology>
    </subcellularLocation>
</comment>
<evidence type="ECO:0000256" key="6">
    <source>
        <dbReference type="SAM" id="Phobius"/>
    </source>
</evidence>
<evidence type="ECO:0000313" key="8">
    <source>
        <dbReference type="Proteomes" id="UP000182350"/>
    </source>
</evidence>
<protein>
    <submittedName>
        <fullName evidence="7">Uncharacterized 5xTM membrane BCR, YitT family COG1284</fullName>
    </submittedName>
</protein>
<feature type="transmembrane region" description="Helical" evidence="6">
    <location>
        <begin position="34"/>
        <end position="52"/>
    </location>
</feature>
<organism evidence="7 8">
    <name type="scientific">Marinospirillum alkaliphilum DSM 21637</name>
    <dbReference type="NCBI Taxonomy" id="1122209"/>
    <lineage>
        <taxon>Bacteria</taxon>
        <taxon>Pseudomonadati</taxon>
        <taxon>Pseudomonadota</taxon>
        <taxon>Gammaproteobacteria</taxon>
        <taxon>Oceanospirillales</taxon>
        <taxon>Oceanospirillaceae</taxon>
        <taxon>Marinospirillum</taxon>
    </lineage>
</organism>
<sequence length="225" mass="24835">MIVRPSKEVADKCFAVHHKLTLQEVKPMNTTHRWLSIVEGCLLVALGIHLLQTSQLLISGTAGLGLVLIQVTDLSFGQVFFLLNLPFYILAWRSLGRDFTLRTFFSISLLSLLSELMARFVELSIHPLLAAPLGGLLVGFGLILLFRHNASLGGLNILAVYLERRFDWHASLTLLIGDLAILLLALLLLDPAQVIWSLLAFLALSSVVKRYHRPPAWATPKPAGA</sequence>
<evidence type="ECO:0000256" key="2">
    <source>
        <dbReference type="ARBA" id="ARBA00022475"/>
    </source>
</evidence>
<keyword evidence="3 6" id="KW-0812">Transmembrane</keyword>
<dbReference type="GO" id="GO:0005886">
    <property type="term" value="C:plasma membrane"/>
    <property type="evidence" value="ECO:0007669"/>
    <property type="project" value="UniProtKB-SubCell"/>
</dbReference>
<feature type="transmembrane region" description="Helical" evidence="6">
    <location>
        <begin position="64"/>
        <end position="91"/>
    </location>
</feature>